<dbReference type="OrthoDB" id="742808at2"/>
<feature type="domain" description="Acetyl xylan esterase" evidence="2">
    <location>
        <begin position="109"/>
        <end position="238"/>
    </location>
</feature>
<dbReference type="Proteomes" id="UP000253383">
    <property type="component" value="Unassembled WGS sequence"/>
</dbReference>
<dbReference type="PANTHER" id="PTHR22946">
    <property type="entry name" value="DIENELACTONE HYDROLASE DOMAIN-CONTAINING PROTEIN-RELATED"/>
    <property type="match status" value="1"/>
</dbReference>
<evidence type="ECO:0000259" key="2">
    <source>
        <dbReference type="Pfam" id="PF05448"/>
    </source>
</evidence>
<evidence type="ECO:0000256" key="1">
    <source>
        <dbReference type="SAM" id="SignalP"/>
    </source>
</evidence>
<reference evidence="3 4" key="1">
    <citation type="submission" date="2018-07" db="EMBL/GenBank/DDBJ databases">
        <title>Genome analysis of Larkinella rosea.</title>
        <authorList>
            <person name="Zhou Z."/>
            <person name="Wang G."/>
        </authorList>
    </citation>
    <scope>NUCLEOTIDE SEQUENCE [LARGE SCALE GENOMIC DNA]</scope>
    <source>
        <strain evidence="4">zzj9</strain>
    </source>
</reference>
<feature type="signal peptide" evidence="1">
    <location>
        <begin position="1"/>
        <end position="38"/>
    </location>
</feature>
<dbReference type="InterPro" id="IPR029058">
    <property type="entry name" value="AB_hydrolase_fold"/>
</dbReference>
<gene>
    <name evidence="3" type="ORF">DUE52_30180</name>
</gene>
<proteinExistence type="predicted"/>
<dbReference type="InterPro" id="IPR050261">
    <property type="entry name" value="FrsA_esterase"/>
</dbReference>
<organism evidence="3 4">
    <name type="scientific">Larkinella punicea</name>
    <dbReference type="NCBI Taxonomy" id="2315727"/>
    <lineage>
        <taxon>Bacteria</taxon>
        <taxon>Pseudomonadati</taxon>
        <taxon>Bacteroidota</taxon>
        <taxon>Cytophagia</taxon>
        <taxon>Cytophagales</taxon>
        <taxon>Spirosomataceae</taxon>
        <taxon>Larkinella</taxon>
    </lineage>
</organism>
<accession>A0A368JDR6</accession>
<dbReference type="EMBL" id="QOWE01000035">
    <property type="protein sequence ID" value="RCR65818.1"/>
    <property type="molecule type" value="Genomic_DNA"/>
</dbReference>
<keyword evidence="4" id="KW-1185">Reference proteome</keyword>
<evidence type="ECO:0000313" key="4">
    <source>
        <dbReference type="Proteomes" id="UP000253383"/>
    </source>
</evidence>
<sequence>MGKNRPQMPYTGFRFLNPTLPMKRFLFLLLLSTTAGFAQKKTPPVIDARVIKVDSLLWDLKALSKAPAVEWLSQTGPVRSLLYKSVDYEGKPTQVFAYYSNPDLIRGKPVSKRKFPGVVLIHGGGGKAFKEWVEKWAADGYAAIAMDLAGKGEDGKRLAQSGPDQGEVDKFSKLEKAALRDLWTYQAVSGAILAHSLLLSFPEVDVTRTAVTGISWGGYLTCLVASLDNRFKAAAPVYGCAYYDESDVFKTSILKLSPSGQQKWMRYFDPSVYLPFAKPQFLFVNGNKDRFYNVVPYHKTYSLIPPKQRTMCLIPDMKHGHEAGWEPHEIRYFFESILNDGVPLADVGPVLATDSTLRLSYQSPVTVYTAEFYYSNDTTSVNENRVWSKQKATLDRNARTVTSPVPKEGFQYGFFYLKDHRNVSVSSPFLLKGN</sequence>
<keyword evidence="1" id="KW-0732">Signal</keyword>
<dbReference type="Pfam" id="PF05448">
    <property type="entry name" value="AXE1"/>
    <property type="match status" value="1"/>
</dbReference>
<dbReference type="SUPFAM" id="SSF53474">
    <property type="entry name" value="alpha/beta-Hydrolases"/>
    <property type="match status" value="1"/>
</dbReference>
<dbReference type="Gene3D" id="3.40.50.1820">
    <property type="entry name" value="alpha/beta hydrolase"/>
    <property type="match status" value="1"/>
</dbReference>
<protein>
    <submittedName>
        <fullName evidence="3">Acylamino acid-releasing protein</fullName>
    </submittedName>
</protein>
<feature type="chain" id="PRO_5016587237" evidence="1">
    <location>
        <begin position="39"/>
        <end position="434"/>
    </location>
</feature>
<dbReference type="InterPro" id="IPR008391">
    <property type="entry name" value="AXE1_dom"/>
</dbReference>
<evidence type="ECO:0000313" key="3">
    <source>
        <dbReference type="EMBL" id="RCR65818.1"/>
    </source>
</evidence>
<name>A0A368JDR6_9BACT</name>
<dbReference type="PANTHER" id="PTHR22946:SF0">
    <property type="entry name" value="DIENELACTONE HYDROLASE DOMAIN-CONTAINING PROTEIN"/>
    <property type="match status" value="1"/>
</dbReference>
<dbReference type="AlphaFoldDB" id="A0A368JDR6"/>
<comment type="caution">
    <text evidence="3">The sequence shown here is derived from an EMBL/GenBank/DDBJ whole genome shotgun (WGS) entry which is preliminary data.</text>
</comment>